<sequence length="865" mass="98001">MEDQRLIRIPPFNYVHITDGNTILTRVVIGPASYVLKDHEQLKLGGKIMKMIQIPPRNYCVIRNPVILDENRKITYDDYGMVKVNYGELEVRTSETHPDPFPLYPSEEIEHEIQKIPIVQPNCALKLKAIRDFVDSSSKERHAGDEWLCYGPCTYIPNINCQIIETVRSLTIKPNSALKIRAKKETTDKYGNARKAGEEWLIREIGDYLPQVDEEVVEEIKSIVLTDKRALHLRALKSFKDIYNINRKAGEEWLVTIENSDTHIPDIYEIVVKQADAIVLTNRQYCYILDPFEGGKNKWGKRELRKGECTFFLKPFETLESGIQDIYVLADDEALLLKAKENYKDEEGEDHTAGEMWMIYGPRDYIPSVEVSVVERRKKIPLDENEGIYVRDNRTGEVKAVSGESYMLKSYESLWEMELSPEVEELIKKQAVSEALSTSRRVVSKRGGRGSSLSRTSSHSWSPVEEPPVKEYSRDKTRAVTFRVPSNTAVQVHNFRTQISRVVFGPDRVMLQPDEQFTVITLSGGIPKKEGQIKDIALMLGPSFMSDIVVVETSDHASLQMTLSYNWYFDVNKENPIECNKLFAIKDFIGDACKTIASRVRGSVSCFTFEDFHQRSADIIKAGVFGKKGDSIKKEIRFPANNCVITHVDIQSVEPTDERTQASLKKSVNQAIEITTEASKARAQHEAAKAEQISRNRLELQKVQDEIDAEQEKVKLIELKVKNVEVQMIGKATGEALAKAKSQKIENQSLLEQTELTEQAKKIENETELGLLKEQYYAEVAHQKALDELEINKAKELAAIETQKFQEIVDAIGRETIVAMAKAGPELQAKLLKGLGLKGFMLMNSKNPINLFSTASGFIQTPSNA</sequence>
<dbReference type="InterPro" id="IPR043179">
    <property type="entry name" value="Vault_2_sf"/>
</dbReference>
<evidence type="ECO:0000259" key="10">
    <source>
        <dbReference type="Pfam" id="PF01505"/>
    </source>
</evidence>
<feature type="compositionally biased region" description="Low complexity" evidence="9">
    <location>
        <begin position="451"/>
        <end position="462"/>
    </location>
</feature>
<keyword evidence="4" id="KW-0677">Repeat</keyword>
<feature type="domain" description="Major vault protein repeat" evidence="10">
    <location>
        <begin position="224"/>
        <end position="266"/>
    </location>
</feature>
<dbReference type="FunFam" id="2.30.30.560:FF:000001">
    <property type="entry name" value="major vault protein-like"/>
    <property type="match status" value="1"/>
</dbReference>
<evidence type="ECO:0000256" key="2">
    <source>
        <dbReference type="ARBA" id="ARBA00004496"/>
    </source>
</evidence>
<dbReference type="InterPro" id="IPR041136">
    <property type="entry name" value="Vault_4"/>
</dbReference>
<dbReference type="PANTHER" id="PTHR14165:SF3">
    <property type="entry name" value="MAJOR VAULT PROTEIN"/>
    <property type="match status" value="1"/>
</dbReference>
<dbReference type="InterPro" id="IPR041139">
    <property type="entry name" value="MVP_rep_dom"/>
</dbReference>
<dbReference type="InterPro" id="IPR041134">
    <property type="entry name" value="Vault_2"/>
</dbReference>
<dbReference type="Pfam" id="PF17794">
    <property type="entry name" value="Vault_2"/>
    <property type="match status" value="1"/>
</dbReference>
<feature type="repeat" description="MVP" evidence="7">
    <location>
        <begin position="227"/>
        <end position="281"/>
    </location>
</feature>
<dbReference type="Gene3D" id="6.10.250.720">
    <property type="match status" value="1"/>
</dbReference>
<evidence type="ECO:0000259" key="14">
    <source>
        <dbReference type="Pfam" id="PF17796"/>
    </source>
</evidence>
<evidence type="ECO:0000256" key="9">
    <source>
        <dbReference type="SAM" id="MobiDB-lite"/>
    </source>
</evidence>
<dbReference type="AlphaFoldDB" id="A0AAU9J8I7"/>
<evidence type="ECO:0000256" key="3">
    <source>
        <dbReference type="ARBA" id="ARBA00022490"/>
    </source>
</evidence>
<dbReference type="PROSITE" id="PS51224">
    <property type="entry name" value="MVP"/>
    <property type="match status" value="5"/>
</dbReference>
<dbReference type="GO" id="GO:1990904">
    <property type="term" value="C:ribonucleoprotein complex"/>
    <property type="evidence" value="ECO:0007669"/>
    <property type="project" value="UniProtKB-UniRule"/>
</dbReference>
<dbReference type="Gene3D" id="2.30.30.570">
    <property type="match status" value="2"/>
</dbReference>
<evidence type="ECO:0000256" key="5">
    <source>
        <dbReference type="ARBA" id="ARBA00023242"/>
    </source>
</evidence>
<dbReference type="Pfam" id="PF17795">
    <property type="entry name" value="Vault_3"/>
    <property type="match status" value="1"/>
</dbReference>
<dbReference type="FunFam" id="2.30.30.560:FF:000002">
    <property type="entry name" value="Major vault protein-alpha"/>
    <property type="match status" value="1"/>
</dbReference>
<evidence type="ECO:0000313" key="16">
    <source>
        <dbReference type="Proteomes" id="UP001162131"/>
    </source>
</evidence>
<feature type="domain" description="Major vault protein repeat" evidence="14">
    <location>
        <begin position="380"/>
        <end position="436"/>
    </location>
</feature>
<feature type="domain" description="Major vault protein repeat" evidence="13">
    <location>
        <begin position="480"/>
        <end position="540"/>
    </location>
</feature>
<evidence type="ECO:0008006" key="17">
    <source>
        <dbReference type="Google" id="ProtNLM"/>
    </source>
</evidence>
<dbReference type="InterPro" id="IPR039059">
    <property type="entry name" value="MVP"/>
</dbReference>
<keyword evidence="8" id="KW-0175">Coiled coil</keyword>
<comment type="subcellular location">
    <subcellularLocation>
        <location evidence="2 7">Cytoplasm</location>
    </subcellularLocation>
    <subcellularLocation>
        <location evidence="1">Nucleus</location>
    </subcellularLocation>
</comment>
<dbReference type="InterPro" id="IPR036013">
    <property type="entry name" value="Band_7/SPFH_dom_sf"/>
</dbReference>
<dbReference type="GO" id="GO:0005737">
    <property type="term" value="C:cytoplasm"/>
    <property type="evidence" value="ECO:0007669"/>
    <property type="project" value="UniProtKB-SubCell"/>
</dbReference>
<dbReference type="FunFam" id="2.30.30.570:FF:000001">
    <property type="entry name" value="major vault protein-like"/>
    <property type="match status" value="1"/>
</dbReference>
<evidence type="ECO:0000259" key="12">
    <source>
        <dbReference type="Pfam" id="PF17794"/>
    </source>
</evidence>
<dbReference type="InterPro" id="IPR002499">
    <property type="entry name" value="Vault_N"/>
</dbReference>
<dbReference type="Gene3D" id="3.30.479.30">
    <property type="entry name" value="Band 7 domain"/>
    <property type="match status" value="1"/>
</dbReference>
<gene>
    <name evidence="15" type="ORF">BSTOLATCC_MIC33172</name>
</gene>
<evidence type="ECO:0000256" key="4">
    <source>
        <dbReference type="ARBA" id="ARBA00022737"/>
    </source>
</evidence>
<dbReference type="Gene3D" id="2.30.30.620">
    <property type="match status" value="1"/>
</dbReference>
<dbReference type="Pfam" id="PF01505">
    <property type="entry name" value="Vault"/>
    <property type="match status" value="4"/>
</dbReference>
<organism evidence="15 16">
    <name type="scientific">Blepharisma stoltei</name>
    <dbReference type="NCBI Taxonomy" id="1481888"/>
    <lineage>
        <taxon>Eukaryota</taxon>
        <taxon>Sar</taxon>
        <taxon>Alveolata</taxon>
        <taxon>Ciliophora</taxon>
        <taxon>Postciliodesmatophora</taxon>
        <taxon>Heterotrichea</taxon>
        <taxon>Heterotrichida</taxon>
        <taxon>Blepharismidae</taxon>
        <taxon>Blepharisma</taxon>
    </lineage>
</organism>
<feature type="domain" description="Major vault protein shoulder" evidence="11">
    <location>
        <begin position="541"/>
        <end position="657"/>
    </location>
</feature>
<dbReference type="Gene3D" id="2.30.30.550">
    <property type="entry name" value="Major Vault Protein repeat"/>
    <property type="match status" value="4"/>
</dbReference>
<feature type="repeat" description="MVP" evidence="7">
    <location>
        <begin position="331"/>
        <end position="383"/>
    </location>
</feature>
<evidence type="ECO:0000259" key="11">
    <source>
        <dbReference type="Pfam" id="PF11978"/>
    </source>
</evidence>
<dbReference type="PANTHER" id="PTHR14165">
    <property type="entry name" value="MAJOR VAULT PROTEIN"/>
    <property type="match status" value="1"/>
</dbReference>
<protein>
    <recommendedName>
        <fullName evidence="17">Major vault protein</fullName>
    </recommendedName>
</protein>
<evidence type="ECO:0000256" key="8">
    <source>
        <dbReference type="SAM" id="Coils"/>
    </source>
</evidence>
<feature type="repeat" description="MVP" evidence="7">
    <location>
        <begin position="283"/>
        <end position="330"/>
    </location>
</feature>
<dbReference type="FunFam" id="2.30.30.550:FF:000001">
    <property type="entry name" value="major vault protein-like"/>
    <property type="match status" value="4"/>
</dbReference>
<feature type="domain" description="Major vault protein repeat" evidence="10">
    <location>
        <begin position="327"/>
        <end position="367"/>
    </location>
</feature>
<comment type="caution">
    <text evidence="15">The sequence shown here is derived from an EMBL/GenBank/DDBJ whole genome shotgun (WGS) entry which is preliminary data.</text>
</comment>
<dbReference type="FunFam" id="3.30.479.30:FF:000010">
    <property type="entry name" value="major vault protein-like"/>
    <property type="match status" value="1"/>
</dbReference>
<feature type="domain" description="Major vault protein repeat" evidence="10">
    <location>
        <begin position="172"/>
        <end position="210"/>
    </location>
</feature>
<feature type="repeat" description="MVP" evidence="7">
    <location>
        <begin position="174"/>
        <end position="226"/>
    </location>
</feature>
<keyword evidence="5" id="KW-0539">Nucleus</keyword>
<dbReference type="Gene3D" id="2.30.30.560">
    <property type="match status" value="2"/>
</dbReference>
<evidence type="ECO:0000256" key="7">
    <source>
        <dbReference type="PROSITE-ProRule" id="PRU00571"/>
    </source>
</evidence>
<keyword evidence="3 7" id="KW-0963">Cytoplasm</keyword>
<keyword evidence="6 7" id="KW-0687">Ribonucleoprotein</keyword>
<dbReference type="Pfam" id="PF11978">
    <property type="entry name" value="MVP_shoulder"/>
    <property type="match status" value="1"/>
</dbReference>
<evidence type="ECO:0000256" key="1">
    <source>
        <dbReference type="ARBA" id="ARBA00004123"/>
    </source>
</evidence>
<feature type="region of interest" description="Disordered" evidence="9">
    <location>
        <begin position="438"/>
        <end position="472"/>
    </location>
</feature>
<name>A0AAU9J8I7_9CILI</name>
<accession>A0AAU9J8I7</accession>
<evidence type="ECO:0000259" key="13">
    <source>
        <dbReference type="Pfam" id="PF17795"/>
    </source>
</evidence>
<feature type="domain" description="Major vault protein repeat" evidence="12">
    <location>
        <begin position="51"/>
        <end position="113"/>
    </location>
</feature>
<dbReference type="CDD" id="cd08825">
    <property type="entry name" value="MVP_shoulder"/>
    <property type="match status" value="1"/>
</dbReference>
<reference evidence="15" key="1">
    <citation type="submission" date="2021-09" db="EMBL/GenBank/DDBJ databases">
        <authorList>
            <consortium name="AG Swart"/>
            <person name="Singh M."/>
            <person name="Singh A."/>
            <person name="Seah K."/>
            <person name="Emmerich C."/>
        </authorList>
    </citation>
    <scope>NUCLEOTIDE SEQUENCE</scope>
    <source>
        <strain evidence="15">ATCC30299</strain>
    </source>
</reference>
<dbReference type="Proteomes" id="UP001162131">
    <property type="component" value="Unassembled WGS sequence"/>
</dbReference>
<dbReference type="GO" id="GO:0005634">
    <property type="term" value="C:nucleus"/>
    <property type="evidence" value="ECO:0007669"/>
    <property type="project" value="UniProtKB-SubCell"/>
</dbReference>
<proteinExistence type="predicted"/>
<evidence type="ECO:0000313" key="15">
    <source>
        <dbReference type="EMBL" id="CAG9323272.1"/>
    </source>
</evidence>
<dbReference type="Gene3D" id="6.20.380.10">
    <property type="match status" value="1"/>
</dbReference>
<dbReference type="EMBL" id="CAJZBQ010000033">
    <property type="protein sequence ID" value="CAG9323272.1"/>
    <property type="molecule type" value="Genomic_DNA"/>
</dbReference>
<evidence type="ECO:0000256" key="6">
    <source>
        <dbReference type="ARBA" id="ARBA00023274"/>
    </source>
</evidence>
<dbReference type="InterPro" id="IPR021870">
    <property type="entry name" value="MVP_shoulder"/>
</dbReference>
<feature type="coiled-coil region" evidence="8">
    <location>
        <begin position="693"/>
        <end position="727"/>
    </location>
</feature>
<feature type="domain" description="Major vault protein repeat" evidence="10">
    <location>
        <begin position="118"/>
        <end position="157"/>
    </location>
</feature>
<dbReference type="InterPro" id="IPR043023">
    <property type="entry name" value="MVP_rep_sf"/>
</dbReference>
<keyword evidence="16" id="KW-1185">Reference proteome</keyword>
<dbReference type="InterPro" id="IPR040989">
    <property type="entry name" value="Vault_3"/>
</dbReference>
<dbReference type="Pfam" id="PF17796">
    <property type="entry name" value="Vault_4"/>
    <property type="match status" value="1"/>
</dbReference>
<feature type="repeat" description="MVP" evidence="7">
    <location>
        <begin position="121"/>
        <end position="173"/>
    </location>
</feature>